<protein>
    <submittedName>
        <fullName evidence="2">Uncharacterized protein</fullName>
    </submittedName>
</protein>
<feature type="transmembrane region" description="Helical" evidence="1">
    <location>
        <begin position="53"/>
        <end position="72"/>
    </location>
</feature>
<keyword evidence="1" id="KW-0812">Transmembrane</keyword>
<dbReference type="RefSeq" id="WP_066392480.1">
    <property type="nucleotide sequence ID" value="NZ_CP015378.1"/>
</dbReference>
<keyword evidence="1" id="KW-1133">Transmembrane helix</keyword>
<dbReference type="KEGG" id="fpn:ABE65_006170"/>
<evidence type="ECO:0000256" key="1">
    <source>
        <dbReference type="SAM" id="Phobius"/>
    </source>
</evidence>
<organism evidence="2 3">
    <name type="scientific">Fictibacillus phosphorivorans</name>
    <dbReference type="NCBI Taxonomy" id="1221500"/>
    <lineage>
        <taxon>Bacteria</taxon>
        <taxon>Bacillati</taxon>
        <taxon>Bacillota</taxon>
        <taxon>Bacilli</taxon>
        <taxon>Bacillales</taxon>
        <taxon>Fictibacillaceae</taxon>
        <taxon>Fictibacillus</taxon>
    </lineage>
</organism>
<reference evidence="2 3" key="1">
    <citation type="submission" date="2016-04" db="EMBL/GenBank/DDBJ databases">
        <title>Complete genome sequence of Fictibacillus phosphorivorans G25-29, a strain toxic to nematodes.</title>
        <authorList>
            <person name="Zheng Z."/>
        </authorList>
    </citation>
    <scope>NUCLEOTIDE SEQUENCE [LARGE SCALE GENOMIC DNA]</scope>
    <source>
        <strain evidence="2 3">G25-29</strain>
    </source>
</reference>
<evidence type="ECO:0000313" key="3">
    <source>
        <dbReference type="Proteomes" id="UP000076623"/>
    </source>
</evidence>
<feature type="transmembrane region" description="Helical" evidence="1">
    <location>
        <begin position="29"/>
        <end position="47"/>
    </location>
</feature>
<gene>
    <name evidence="2" type="ORF">ABE65_006170</name>
</gene>
<feature type="transmembrane region" description="Helical" evidence="1">
    <location>
        <begin position="6"/>
        <end position="24"/>
    </location>
</feature>
<evidence type="ECO:0000313" key="2">
    <source>
        <dbReference type="EMBL" id="ANC76408.1"/>
    </source>
</evidence>
<proteinExistence type="predicted"/>
<dbReference type="AlphaFoldDB" id="A0A160IJV6"/>
<dbReference type="EMBL" id="CP015378">
    <property type="protein sequence ID" value="ANC76408.1"/>
    <property type="molecule type" value="Genomic_DNA"/>
</dbReference>
<sequence>MATFQTVLFWIFLILPIILFFVAIARTSWVLMLVNLFLALPIIWFVSWVTESYGAVFVIIAIHLFTGVWLWTKRQRLDFRSF</sequence>
<accession>A0A160IJV6</accession>
<dbReference type="Proteomes" id="UP000076623">
    <property type="component" value="Chromosome"/>
</dbReference>
<keyword evidence="3" id="KW-1185">Reference proteome</keyword>
<keyword evidence="1" id="KW-0472">Membrane</keyword>
<name>A0A160IJV6_9BACL</name>